<organism evidence="3 4">
    <name type="scientific">Cryobacterium mannosilyticum</name>
    <dbReference type="NCBI Taxonomy" id="1259190"/>
    <lineage>
        <taxon>Bacteria</taxon>
        <taxon>Bacillati</taxon>
        <taxon>Actinomycetota</taxon>
        <taxon>Actinomycetes</taxon>
        <taxon>Micrococcales</taxon>
        <taxon>Microbacteriaceae</taxon>
        <taxon>Cryobacterium</taxon>
    </lineage>
</organism>
<dbReference type="SMART" id="SM00240">
    <property type="entry name" value="FHA"/>
    <property type="match status" value="1"/>
</dbReference>
<reference evidence="3 4" key="1">
    <citation type="submission" date="2019-03" db="EMBL/GenBank/DDBJ databases">
        <title>Genomics of glacier-inhabiting Cryobacterium strains.</title>
        <authorList>
            <person name="Liu Q."/>
            <person name="Xin Y.-H."/>
        </authorList>
    </citation>
    <scope>NUCLEOTIDE SEQUENCE [LARGE SCALE GENOMIC DNA]</scope>
    <source>
        <strain evidence="3 4">RHLT2-21</strain>
    </source>
</reference>
<feature type="domain" description="FHA" evidence="2">
    <location>
        <begin position="298"/>
        <end position="359"/>
    </location>
</feature>
<proteinExistence type="predicted"/>
<keyword evidence="1" id="KW-0597">Phosphoprotein</keyword>
<dbReference type="Proteomes" id="UP000297643">
    <property type="component" value="Unassembled WGS sequence"/>
</dbReference>
<comment type="caution">
    <text evidence="3">The sequence shown here is derived from an EMBL/GenBank/DDBJ whole genome shotgun (WGS) entry which is preliminary data.</text>
</comment>
<protein>
    <submittedName>
        <fullName evidence="3">FHA domain-containing protein</fullName>
    </submittedName>
</protein>
<sequence length="394" mass="41097">MTGLLVALSSPAGCADNESCRTMCRAGQWVGSDTERKAGSMARVGYLVAPGEEAEWSFVVGRAFLAALPAATPTAVVAALDALSGEQTVEAEALVALLPLRGDQAVASFAVIVQRDPTDEDGVPVSVIVRGEIAVDVFSVGGSRRFVAGDIRPWLLADFRAVTGLVIGGPGRAVVPAGLLDSGRLFLGGTVSASRLFWTLVDQPESMEATIIRAPRPPAVDADTVLRVPRVQEDTVILPPPGSRGRRHGSVPADVVAPAGQAGQGRQAGQEARPAASDRVLYGLRLPDGTELRLDTACRLGRHPRPARVAEVPPPRLFEVASPTSAVSGTHLDIRQVGDSVVVTDLGSTNGTVVTLPRRRPQRLVSGQSLAVLPGTRLDIGDGNIIEILPTNGD</sequence>
<keyword evidence="4" id="KW-1185">Reference proteome</keyword>
<accession>A0A4R8WHJ3</accession>
<dbReference type="InterPro" id="IPR008984">
    <property type="entry name" value="SMAD_FHA_dom_sf"/>
</dbReference>
<gene>
    <name evidence="3" type="ORF">E3O32_01260</name>
</gene>
<dbReference type="InterPro" id="IPR000253">
    <property type="entry name" value="FHA_dom"/>
</dbReference>
<dbReference type="PROSITE" id="PS50006">
    <property type="entry name" value="FHA_DOMAIN"/>
    <property type="match status" value="1"/>
</dbReference>
<evidence type="ECO:0000256" key="1">
    <source>
        <dbReference type="ARBA" id="ARBA00022553"/>
    </source>
</evidence>
<dbReference type="Pfam" id="PF00498">
    <property type="entry name" value="FHA"/>
    <property type="match status" value="1"/>
</dbReference>
<dbReference type="EMBL" id="SOFM01000006">
    <property type="protein sequence ID" value="TFC07599.1"/>
    <property type="molecule type" value="Genomic_DNA"/>
</dbReference>
<dbReference type="SUPFAM" id="SSF49879">
    <property type="entry name" value="SMAD/FHA domain"/>
    <property type="match status" value="1"/>
</dbReference>
<dbReference type="Gene3D" id="2.60.200.20">
    <property type="match status" value="1"/>
</dbReference>
<evidence type="ECO:0000313" key="4">
    <source>
        <dbReference type="Proteomes" id="UP000297643"/>
    </source>
</evidence>
<evidence type="ECO:0000259" key="2">
    <source>
        <dbReference type="PROSITE" id="PS50006"/>
    </source>
</evidence>
<dbReference type="AlphaFoldDB" id="A0A4R8WHJ3"/>
<name>A0A4R8WHJ3_9MICO</name>
<evidence type="ECO:0000313" key="3">
    <source>
        <dbReference type="EMBL" id="TFC07599.1"/>
    </source>
</evidence>